<keyword evidence="1" id="KW-1133">Transmembrane helix</keyword>
<protein>
    <submittedName>
        <fullName evidence="2">DUF1345 domain-containing protein</fullName>
    </submittedName>
</protein>
<feature type="transmembrane region" description="Helical" evidence="1">
    <location>
        <begin position="7"/>
        <end position="27"/>
    </location>
</feature>
<reference evidence="2 3" key="1">
    <citation type="submission" date="2022-07" db="EMBL/GenBank/DDBJ databases">
        <title>Novel species in genus Aeromicrobium.</title>
        <authorList>
            <person name="Ye L."/>
        </authorList>
    </citation>
    <scope>NUCLEOTIDE SEQUENCE [LARGE SCALE GENOMIC DNA]</scope>
    <source>
        <strain evidence="3">zg-Y50</strain>
    </source>
</reference>
<accession>A0ABY5KEX8</accession>
<feature type="transmembrane region" description="Helical" evidence="1">
    <location>
        <begin position="185"/>
        <end position="206"/>
    </location>
</feature>
<dbReference type="RefSeq" id="WP_232418924.1">
    <property type="nucleotide sequence ID" value="NZ_CP101990.1"/>
</dbReference>
<feature type="transmembrane region" description="Helical" evidence="1">
    <location>
        <begin position="72"/>
        <end position="92"/>
    </location>
</feature>
<sequence>MNRGASHLLLMVVTGVPAGILAAVLAAGPVAPVIGWGTACAAYVLHIYLTTRRLDATGTRAHALETDPSRHFTEAAMVLATVASFGAVGYMLVTQADTHAAERVRALLAVGSVACSWIMIHTLYTLRYAGAYYSGPAGGVDFNTEDPPRYGDFAYMAFTVGMTYQIADTNLQSSRLRSLTLRHGLLSYLFGTVILVTAINLGANFVR</sequence>
<evidence type="ECO:0000313" key="2">
    <source>
        <dbReference type="EMBL" id="UUI67672.1"/>
    </source>
</evidence>
<evidence type="ECO:0000256" key="1">
    <source>
        <dbReference type="SAM" id="Phobius"/>
    </source>
</evidence>
<keyword evidence="1" id="KW-0812">Transmembrane</keyword>
<keyword evidence="1" id="KW-0472">Membrane</keyword>
<feature type="transmembrane region" description="Helical" evidence="1">
    <location>
        <begin position="33"/>
        <end position="51"/>
    </location>
</feature>
<dbReference type="Proteomes" id="UP001315860">
    <property type="component" value="Chromosome"/>
</dbReference>
<gene>
    <name evidence="2" type="ORF">NP095_10725</name>
</gene>
<dbReference type="Pfam" id="PF07077">
    <property type="entry name" value="DUF1345"/>
    <property type="match status" value="1"/>
</dbReference>
<dbReference type="InterPro" id="IPR009781">
    <property type="entry name" value="DUF1345"/>
</dbReference>
<dbReference type="EMBL" id="CP101990">
    <property type="protein sequence ID" value="UUI67672.1"/>
    <property type="molecule type" value="Genomic_DNA"/>
</dbReference>
<keyword evidence="3" id="KW-1185">Reference proteome</keyword>
<name>A0ABY5KEX8_9ACTN</name>
<evidence type="ECO:0000313" key="3">
    <source>
        <dbReference type="Proteomes" id="UP001315860"/>
    </source>
</evidence>
<proteinExistence type="predicted"/>
<organism evidence="2 3">
    <name type="scientific">Aeromicrobium duanguangcaii</name>
    <dbReference type="NCBI Taxonomy" id="2968086"/>
    <lineage>
        <taxon>Bacteria</taxon>
        <taxon>Bacillati</taxon>
        <taxon>Actinomycetota</taxon>
        <taxon>Actinomycetes</taxon>
        <taxon>Propionibacteriales</taxon>
        <taxon>Nocardioidaceae</taxon>
        <taxon>Aeromicrobium</taxon>
    </lineage>
</organism>
<feature type="transmembrane region" description="Helical" evidence="1">
    <location>
        <begin position="104"/>
        <end position="124"/>
    </location>
</feature>